<accession>A0A1I3IJ30</accession>
<sequence length="348" mass="37088">MRLALACLTLLSAAPALAQDEPFAADTGYFHDKLLPPDLACPTSGWFLAGDGQFLSRDMGLSGVTTTGGYLCDWASADHAMCRIGTVEDGGLAVPATDGKRDIKRLTFLPDGELALTREDGGGRPTLLRRCPATFEVMMPGATPEAFAATPPPVRQADPQEGPWSDVTQEALPVTGVYAIFPRTAQSRQMLEMFSNLPPEALAMAAAEDGLDPDEVTPETIVGLVETETCRRSPYVVTESGQLLELRLNDDATEARINTVSSCTLDGDRLTCTRADKSGQGFIPGTRNQTSWLWDLPETGGPILCNPDLGRDHPNSCSQLIACPAEVLAVPVRDGGDVGGLTTWWPGN</sequence>
<name>A0A1I3IJ30_9RHOB</name>
<dbReference type="Proteomes" id="UP000199110">
    <property type="component" value="Unassembled WGS sequence"/>
</dbReference>
<keyword evidence="1" id="KW-0732">Signal</keyword>
<evidence type="ECO:0000313" key="3">
    <source>
        <dbReference type="Proteomes" id="UP000199110"/>
    </source>
</evidence>
<proteinExistence type="predicted"/>
<organism evidence="2 3">
    <name type="scientific">Jannaschia pohangensis</name>
    <dbReference type="NCBI Taxonomy" id="390807"/>
    <lineage>
        <taxon>Bacteria</taxon>
        <taxon>Pseudomonadati</taxon>
        <taxon>Pseudomonadota</taxon>
        <taxon>Alphaproteobacteria</taxon>
        <taxon>Rhodobacterales</taxon>
        <taxon>Roseobacteraceae</taxon>
        <taxon>Jannaschia</taxon>
    </lineage>
</organism>
<evidence type="ECO:0000256" key="1">
    <source>
        <dbReference type="SAM" id="SignalP"/>
    </source>
</evidence>
<dbReference type="EMBL" id="FORA01000001">
    <property type="protein sequence ID" value="SFI47837.1"/>
    <property type="molecule type" value="Genomic_DNA"/>
</dbReference>
<feature type="chain" id="PRO_5011767638" evidence="1">
    <location>
        <begin position="19"/>
        <end position="348"/>
    </location>
</feature>
<evidence type="ECO:0000313" key="2">
    <source>
        <dbReference type="EMBL" id="SFI47837.1"/>
    </source>
</evidence>
<gene>
    <name evidence="2" type="ORF">SAMN04488095_0989</name>
</gene>
<reference evidence="2 3" key="1">
    <citation type="submission" date="2016-10" db="EMBL/GenBank/DDBJ databases">
        <authorList>
            <person name="de Groot N.N."/>
        </authorList>
    </citation>
    <scope>NUCLEOTIDE SEQUENCE [LARGE SCALE GENOMIC DNA]</scope>
    <source>
        <strain evidence="2 3">DSM 19073</strain>
    </source>
</reference>
<feature type="signal peptide" evidence="1">
    <location>
        <begin position="1"/>
        <end position="18"/>
    </location>
</feature>
<dbReference type="AlphaFoldDB" id="A0A1I3IJ30"/>
<dbReference type="STRING" id="390807.SAMN04488095_0989"/>
<dbReference type="RefSeq" id="WP_092777654.1">
    <property type="nucleotide sequence ID" value="NZ_FORA01000001.1"/>
</dbReference>
<keyword evidence="3" id="KW-1185">Reference proteome</keyword>
<protein>
    <submittedName>
        <fullName evidence="2">Uncharacterized protein</fullName>
    </submittedName>
</protein>